<evidence type="ECO:0000313" key="1">
    <source>
        <dbReference type="EMBL" id="RLL08048.1"/>
    </source>
</evidence>
<evidence type="ECO:0000313" key="2">
    <source>
        <dbReference type="Proteomes" id="UP000276301"/>
    </source>
</evidence>
<organism evidence="1 2">
    <name type="scientific">Anaerotruncus massiliensis</name>
    <name type="common">ex Liu et al. 2021</name>
    <dbReference type="NCBI Taxonomy" id="2321404"/>
    <lineage>
        <taxon>Bacteria</taxon>
        <taxon>Bacillati</taxon>
        <taxon>Bacillota</taxon>
        <taxon>Clostridia</taxon>
        <taxon>Eubacteriales</taxon>
        <taxon>Oscillospiraceae</taxon>
        <taxon>Anaerotruncus</taxon>
    </lineage>
</organism>
<reference evidence="1 2" key="1">
    <citation type="submission" date="2018-10" db="EMBL/GenBank/DDBJ databases">
        <title>Anaerotruncus faecis sp. nov., isolated from human feces.</title>
        <authorList>
            <person name="Wang Y.-J."/>
        </authorList>
    </citation>
    <scope>NUCLEOTIDE SEQUENCE [LARGE SCALE GENOMIC DNA]</scope>
    <source>
        <strain evidence="1 2">22A2-44</strain>
    </source>
</reference>
<proteinExistence type="predicted"/>
<dbReference type="EMBL" id="RCHT01000038">
    <property type="protein sequence ID" value="RLL08048.1"/>
    <property type="molecule type" value="Genomic_DNA"/>
</dbReference>
<protein>
    <submittedName>
        <fullName evidence="1">Uncharacterized protein</fullName>
    </submittedName>
</protein>
<comment type="caution">
    <text evidence="1">The sequence shown here is derived from an EMBL/GenBank/DDBJ whole genome shotgun (WGS) entry which is preliminary data.</text>
</comment>
<dbReference type="AlphaFoldDB" id="A0A498CJX7"/>
<gene>
    <name evidence="1" type="ORF">D4A47_12760</name>
</gene>
<name>A0A498CJX7_9FIRM</name>
<dbReference type="Proteomes" id="UP000276301">
    <property type="component" value="Unassembled WGS sequence"/>
</dbReference>
<sequence length="100" mass="10539">MLGVLLFALVMTVVAALFVTASRITIRTQQSENAVNQVIALSEAAGADLSAPYETRDFSLVSGGTVNEELRLVTYEVSNGDGTVRLSKFVYAPAETGGTP</sequence>
<accession>A0A498CJX7</accession>
<keyword evidence="2" id="KW-1185">Reference proteome</keyword>